<feature type="transmembrane region" description="Helical" evidence="2">
    <location>
        <begin position="448"/>
        <end position="465"/>
    </location>
</feature>
<evidence type="ECO:0000256" key="2">
    <source>
        <dbReference type="SAM" id="Phobius"/>
    </source>
</evidence>
<feature type="compositionally biased region" description="Basic and acidic residues" evidence="1">
    <location>
        <begin position="153"/>
        <end position="167"/>
    </location>
</feature>
<name>A0AAD1XE40_EUPCR</name>
<keyword evidence="4" id="KW-1185">Reference proteome</keyword>
<accession>A0AAD1XE40</accession>
<dbReference type="Proteomes" id="UP001295684">
    <property type="component" value="Unassembled WGS sequence"/>
</dbReference>
<proteinExistence type="predicted"/>
<organism evidence="3 4">
    <name type="scientific">Euplotes crassus</name>
    <dbReference type="NCBI Taxonomy" id="5936"/>
    <lineage>
        <taxon>Eukaryota</taxon>
        <taxon>Sar</taxon>
        <taxon>Alveolata</taxon>
        <taxon>Ciliophora</taxon>
        <taxon>Intramacronucleata</taxon>
        <taxon>Spirotrichea</taxon>
        <taxon>Hypotrichia</taxon>
        <taxon>Euplotida</taxon>
        <taxon>Euplotidae</taxon>
        <taxon>Moneuplotes</taxon>
    </lineage>
</organism>
<feature type="region of interest" description="Disordered" evidence="1">
    <location>
        <begin position="153"/>
        <end position="174"/>
    </location>
</feature>
<keyword evidence="2" id="KW-0472">Membrane</keyword>
<comment type="caution">
    <text evidence="3">The sequence shown here is derived from an EMBL/GenBank/DDBJ whole genome shotgun (WGS) entry which is preliminary data.</text>
</comment>
<evidence type="ECO:0000256" key="1">
    <source>
        <dbReference type="SAM" id="MobiDB-lite"/>
    </source>
</evidence>
<gene>
    <name evidence="3" type="ORF">ECRASSUSDP1_LOCUS9766</name>
</gene>
<feature type="region of interest" description="Disordered" evidence="1">
    <location>
        <begin position="1"/>
        <end position="67"/>
    </location>
</feature>
<feature type="compositionally biased region" description="Polar residues" evidence="1">
    <location>
        <begin position="9"/>
        <end position="25"/>
    </location>
</feature>
<protein>
    <submittedName>
        <fullName evidence="3">Uncharacterized protein</fullName>
    </submittedName>
</protein>
<keyword evidence="2" id="KW-0812">Transmembrane</keyword>
<keyword evidence="2" id="KW-1133">Transmembrane helix</keyword>
<evidence type="ECO:0000313" key="4">
    <source>
        <dbReference type="Proteomes" id="UP001295684"/>
    </source>
</evidence>
<feature type="transmembrane region" description="Helical" evidence="2">
    <location>
        <begin position="283"/>
        <end position="304"/>
    </location>
</feature>
<evidence type="ECO:0000313" key="3">
    <source>
        <dbReference type="EMBL" id="CAI2368473.1"/>
    </source>
</evidence>
<dbReference type="AlphaFoldDB" id="A0AAD1XE40"/>
<reference evidence="3" key="1">
    <citation type="submission" date="2023-07" db="EMBL/GenBank/DDBJ databases">
        <authorList>
            <consortium name="AG Swart"/>
            <person name="Singh M."/>
            <person name="Singh A."/>
            <person name="Seah K."/>
            <person name="Emmerich C."/>
        </authorList>
    </citation>
    <scope>NUCLEOTIDE SEQUENCE</scope>
    <source>
        <strain evidence="3">DP1</strain>
    </source>
</reference>
<sequence length="631" mass="71809">MDKLESPSDAISSVSGGELNSQESIDNQNLNDNQELEEEKIPVRIRPKRGEASSVEDPCSGSQESKGISVGHIQISNSASEYAVSSSEESFRNINEKVRRLERLKKNRDLLHRIINYHEDEDPDSCEEDVQVARRNNLTFEANRVSARFGYKEADEEEKKGLEETKEPASSGKSNLSMVLKVRSKLNENRRKRKRNPDGVEEESYEEFVRRKTIVPTQNGLDYAAMKDRITRHHPYAEIGDKKVKYPICKTRTGWSSIFERLRITDLKDLGVGVSLYFKFTKYLMVIYLLMIFITLPNLIFYILGGTQEFENGTSIKTLFGLTTLGNLGSAETMCDSTNSFSSEVYLFCRSGTLDKVEILGKIHPKGSTCLDNGQNLAVDSTCDYRAFDQTDQDTVDTSFSNQCKGAKTCNFNLAAITFPSSCSGEPYIRVACKSEEIIGIQKKTMSLVLVILDIVGIYIFWFFVQRHGSFEYLEEEIFGSDLTGRDFTVMIKNLPGDQDPRVLKSKLWLFLENLLAENPDQVIRLQDDPNAHKLVDINFGMSDFGVMHFYLKRTQFTKQEAVLNVKISILIDTEMEPKPKQKKIRALRKKLAKVIKAKVKNERAYQKFKETYSQQVVKAFVTCQSMEGKL</sequence>
<dbReference type="EMBL" id="CAMPGE010009606">
    <property type="protein sequence ID" value="CAI2368473.1"/>
    <property type="molecule type" value="Genomic_DNA"/>
</dbReference>